<reference evidence="6" key="1">
    <citation type="submission" date="2022-11" db="EMBL/GenBank/DDBJ databases">
        <title>Description of Microcella daejonensis nov. sp, isolated from riverside soil.</title>
        <authorList>
            <person name="Molina K.M."/>
            <person name="Kim S.B."/>
        </authorList>
    </citation>
    <scope>NUCLEOTIDE SEQUENCE</scope>
    <source>
        <strain evidence="6">MMS21-STM12</strain>
    </source>
</reference>
<dbReference type="PROSITE" id="PS50977">
    <property type="entry name" value="HTH_TETR_2"/>
    <property type="match status" value="1"/>
</dbReference>
<evidence type="ECO:0000313" key="7">
    <source>
        <dbReference type="Proteomes" id="UP001164706"/>
    </source>
</evidence>
<dbReference type="SUPFAM" id="SSF46689">
    <property type="entry name" value="Homeodomain-like"/>
    <property type="match status" value="1"/>
</dbReference>
<protein>
    <submittedName>
        <fullName evidence="6">TetR family transcriptional regulator</fullName>
    </submittedName>
</protein>
<dbReference type="InterPro" id="IPR050109">
    <property type="entry name" value="HTH-type_TetR-like_transc_reg"/>
</dbReference>
<sequence>MSQPIPEEESPTRRAIRAAAAQLFPATGYAGTTVRDIAGEAGVDPALVIRHFGGKQALFLETVRLELDHAPVVDGPVETMGEAWIRYVLDPGEDVRRVFLALLRASDAEGIGSALREAHDAGFVQPLLPLLEGADAELRARLAGALVGGLLYALWVVGDEQLLATDPETIVRQYGALLQQLLTPAAP</sequence>
<dbReference type="KEGG" id="mdb:OVN18_06100"/>
<evidence type="ECO:0000256" key="4">
    <source>
        <dbReference type="PROSITE-ProRule" id="PRU00335"/>
    </source>
</evidence>
<evidence type="ECO:0000256" key="2">
    <source>
        <dbReference type="ARBA" id="ARBA00023125"/>
    </source>
</evidence>
<accession>A0A9E8MMV8</accession>
<dbReference type="PANTHER" id="PTHR30055:SF234">
    <property type="entry name" value="HTH-TYPE TRANSCRIPTIONAL REGULATOR BETI"/>
    <property type="match status" value="1"/>
</dbReference>
<dbReference type="PANTHER" id="PTHR30055">
    <property type="entry name" value="HTH-TYPE TRANSCRIPTIONAL REGULATOR RUTR"/>
    <property type="match status" value="1"/>
</dbReference>
<evidence type="ECO:0000256" key="1">
    <source>
        <dbReference type="ARBA" id="ARBA00023015"/>
    </source>
</evidence>
<keyword evidence="7" id="KW-1185">Reference proteome</keyword>
<dbReference type="GO" id="GO:0003700">
    <property type="term" value="F:DNA-binding transcription factor activity"/>
    <property type="evidence" value="ECO:0007669"/>
    <property type="project" value="TreeGrafter"/>
</dbReference>
<dbReference type="PRINTS" id="PR00455">
    <property type="entry name" value="HTHTETR"/>
</dbReference>
<evidence type="ECO:0000313" key="6">
    <source>
        <dbReference type="EMBL" id="WAB82569.1"/>
    </source>
</evidence>
<organism evidence="6 7">
    <name type="scientific">Microcella daejeonensis</name>
    <dbReference type="NCBI Taxonomy" id="2994971"/>
    <lineage>
        <taxon>Bacteria</taxon>
        <taxon>Bacillati</taxon>
        <taxon>Actinomycetota</taxon>
        <taxon>Actinomycetes</taxon>
        <taxon>Micrococcales</taxon>
        <taxon>Microbacteriaceae</taxon>
        <taxon>Microcella</taxon>
    </lineage>
</organism>
<dbReference type="RefSeq" id="WP_267782709.1">
    <property type="nucleotide sequence ID" value="NZ_CP113089.1"/>
</dbReference>
<gene>
    <name evidence="6" type="ORF">OVN18_06100</name>
</gene>
<feature type="domain" description="HTH tetR-type" evidence="5">
    <location>
        <begin position="10"/>
        <end position="70"/>
    </location>
</feature>
<dbReference type="Pfam" id="PF00440">
    <property type="entry name" value="TetR_N"/>
    <property type="match status" value="1"/>
</dbReference>
<dbReference type="InterPro" id="IPR009057">
    <property type="entry name" value="Homeodomain-like_sf"/>
</dbReference>
<name>A0A9E8MMV8_9MICO</name>
<dbReference type="InterPro" id="IPR036271">
    <property type="entry name" value="Tet_transcr_reg_TetR-rel_C_sf"/>
</dbReference>
<dbReference type="GO" id="GO:0000976">
    <property type="term" value="F:transcription cis-regulatory region binding"/>
    <property type="evidence" value="ECO:0007669"/>
    <property type="project" value="TreeGrafter"/>
</dbReference>
<keyword evidence="3" id="KW-0804">Transcription</keyword>
<dbReference type="InterPro" id="IPR001647">
    <property type="entry name" value="HTH_TetR"/>
</dbReference>
<dbReference type="Gene3D" id="1.10.357.10">
    <property type="entry name" value="Tetracycline Repressor, domain 2"/>
    <property type="match status" value="1"/>
</dbReference>
<dbReference type="AlphaFoldDB" id="A0A9E8MMV8"/>
<keyword evidence="2 4" id="KW-0238">DNA-binding</keyword>
<dbReference type="EMBL" id="CP113089">
    <property type="protein sequence ID" value="WAB82569.1"/>
    <property type="molecule type" value="Genomic_DNA"/>
</dbReference>
<dbReference type="Proteomes" id="UP001164706">
    <property type="component" value="Chromosome"/>
</dbReference>
<dbReference type="InterPro" id="IPR041678">
    <property type="entry name" value="TetR_C_16"/>
</dbReference>
<dbReference type="Pfam" id="PF17920">
    <property type="entry name" value="TetR_C_16"/>
    <property type="match status" value="1"/>
</dbReference>
<dbReference type="SUPFAM" id="SSF48498">
    <property type="entry name" value="Tetracyclin repressor-like, C-terminal domain"/>
    <property type="match status" value="1"/>
</dbReference>
<evidence type="ECO:0000256" key="3">
    <source>
        <dbReference type="ARBA" id="ARBA00023163"/>
    </source>
</evidence>
<proteinExistence type="predicted"/>
<feature type="DNA-binding region" description="H-T-H motif" evidence="4">
    <location>
        <begin position="33"/>
        <end position="52"/>
    </location>
</feature>
<keyword evidence="1" id="KW-0805">Transcription regulation</keyword>
<evidence type="ECO:0000259" key="5">
    <source>
        <dbReference type="PROSITE" id="PS50977"/>
    </source>
</evidence>